<evidence type="ECO:0000313" key="2">
    <source>
        <dbReference type="EMBL" id="QDZ15019.1"/>
    </source>
</evidence>
<sequence>MNLLGTPEQATAVTDADRRRYAIGPFGQAWLWTFAVFLTAQGLYKAIVGPIIAASLPTVPGTVVDWIAVPGRALTFVPKIAYEVAGNQYTVVSGTAITTKVHAPTTVTVSYLPMDPSVSIWTSGEWWQGFFDTYLMVTLILGLILLGAAMYQSRIGRYWSPRFPASNAARSTLFIVIGVVLAAAGVAWAVSGYLLPGGAVIPPGAERSRRARRRIRRRDADGGHVLQTDSWRLVCPETSVTRGTLDLGARPRQKG</sequence>
<dbReference type="Proteomes" id="UP000320216">
    <property type="component" value="Chromosome"/>
</dbReference>
<feature type="transmembrane region" description="Helical" evidence="1">
    <location>
        <begin position="172"/>
        <end position="195"/>
    </location>
</feature>
<keyword evidence="1" id="KW-1133">Transmembrane helix</keyword>
<name>A0A5B8M4U2_9MICO</name>
<dbReference type="KEGG" id="huw:FPZ11_09785"/>
<feature type="transmembrane region" description="Helical" evidence="1">
    <location>
        <begin position="29"/>
        <end position="53"/>
    </location>
</feature>
<keyword evidence="3" id="KW-1185">Reference proteome</keyword>
<dbReference type="AlphaFoldDB" id="A0A5B8M4U2"/>
<protein>
    <recommendedName>
        <fullName evidence="4">DUF3592 domain-containing protein</fullName>
    </recommendedName>
</protein>
<gene>
    <name evidence="2" type="ORF">FPZ11_09785</name>
</gene>
<evidence type="ECO:0000256" key="1">
    <source>
        <dbReference type="SAM" id="Phobius"/>
    </source>
</evidence>
<feature type="transmembrane region" description="Helical" evidence="1">
    <location>
        <begin position="133"/>
        <end position="151"/>
    </location>
</feature>
<evidence type="ECO:0008006" key="4">
    <source>
        <dbReference type="Google" id="ProtNLM"/>
    </source>
</evidence>
<dbReference type="OrthoDB" id="5127735at2"/>
<proteinExistence type="predicted"/>
<dbReference type="EMBL" id="CP042305">
    <property type="protein sequence ID" value="QDZ15019.1"/>
    <property type="molecule type" value="Genomic_DNA"/>
</dbReference>
<evidence type="ECO:0000313" key="3">
    <source>
        <dbReference type="Proteomes" id="UP000320216"/>
    </source>
</evidence>
<accession>A0A5B8M4U2</accession>
<dbReference type="RefSeq" id="WP_146320455.1">
    <property type="nucleotide sequence ID" value="NZ_CP042305.1"/>
</dbReference>
<organism evidence="2 3">
    <name type="scientific">Humibacter ginsenosidimutans</name>
    <dbReference type="NCBI Taxonomy" id="2599293"/>
    <lineage>
        <taxon>Bacteria</taxon>
        <taxon>Bacillati</taxon>
        <taxon>Actinomycetota</taxon>
        <taxon>Actinomycetes</taxon>
        <taxon>Micrococcales</taxon>
        <taxon>Microbacteriaceae</taxon>
        <taxon>Humibacter</taxon>
    </lineage>
</organism>
<keyword evidence="1" id="KW-0812">Transmembrane</keyword>
<reference evidence="2 3" key="1">
    <citation type="submission" date="2019-07" db="EMBL/GenBank/DDBJ databases">
        <title>Full genome sequence of Humibacter sp. WJ7-1.</title>
        <authorList>
            <person name="Im W.-T."/>
        </authorList>
    </citation>
    <scope>NUCLEOTIDE SEQUENCE [LARGE SCALE GENOMIC DNA]</scope>
    <source>
        <strain evidence="2 3">WJ7-1</strain>
    </source>
</reference>
<keyword evidence="1" id="KW-0472">Membrane</keyword>